<dbReference type="GO" id="GO:0006508">
    <property type="term" value="P:proteolysis"/>
    <property type="evidence" value="ECO:0007669"/>
    <property type="project" value="UniProtKB-KW"/>
</dbReference>
<evidence type="ECO:0000313" key="10">
    <source>
        <dbReference type="EMBL" id="KAJ2783284.1"/>
    </source>
</evidence>
<dbReference type="Pfam" id="PF02897">
    <property type="entry name" value="Peptidase_S9_N"/>
    <property type="match status" value="1"/>
</dbReference>
<dbReference type="OrthoDB" id="248387at2759"/>
<evidence type="ECO:0000256" key="3">
    <source>
        <dbReference type="ARBA" id="ARBA00022801"/>
    </source>
</evidence>
<dbReference type="InterPro" id="IPR002470">
    <property type="entry name" value="Peptidase_S9A"/>
</dbReference>
<evidence type="ECO:0000313" key="11">
    <source>
        <dbReference type="Proteomes" id="UP001140217"/>
    </source>
</evidence>
<organism evidence="10 11">
    <name type="scientific">Coemansia javaensis</name>
    <dbReference type="NCBI Taxonomy" id="2761396"/>
    <lineage>
        <taxon>Eukaryota</taxon>
        <taxon>Fungi</taxon>
        <taxon>Fungi incertae sedis</taxon>
        <taxon>Zoopagomycota</taxon>
        <taxon>Kickxellomycotina</taxon>
        <taxon>Kickxellomycetes</taxon>
        <taxon>Kickxellales</taxon>
        <taxon>Kickxellaceae</taxon>
        <taxon>Coemansia</taxon>
    </lineage>
</organism>
<evidence type="ECO:0000256" key="5">
    <source>
        <dbReference type="ARBA" id="ARBA00045448"/>
    </source>
</evidence>
<name>A0A9W8HDX4_9FUNG</name>
<feature type="compositionally biased region" description="Basic and acidic residues" evidence="7">
    <location>
        <begin position="101"/>
        <end position="110"/>
    </location>
</feature>
<dbReference type="PRINTS" id="PR00862">
    <property type="entry name" value="PROLIGOPTASE"/>
</dbReference>
<comment type="function">
    <text evidence="5">Serine peptidase whose precise substrate specificity remains unclear. Does not cleave peptides after a arginine or lysine residue. Regulates trans-Golgi network morphology and sorting by regulating the membrane binding of the AP-1 complex. May play a role in the regulation of synaptic vesicle exocytosis.</text>
</comment>
<dbReference type="AlphaFoldDB" id="A0A9W8HDX4"/>
<evidence type="ECO:0000259" key="9">
    <source>
        <dbReference type="Pfam" id="PF02897"/>
    </source>
</evidence>
<evidence type="ECO:0000256" key="2">
    <source>
        <dbReference type="ARBA" id="ARBA00022670"/>
    </source>
</evidence>
<evidence type="ECO:0000256" key="6">
    <source>
        <dbReference type="RuleBase" id="RU368024"/>
    </source>
</evidence>
<keyword evidence="3 6" id="KW-0378">Hydrolase</keyword>
<dbReference type="InterPro" id="IPR029058">
    <property type="entry name" value="AB_hydrolase_fold"/>
</dbReference>
<sequence length="742" mass="81449">MAWLAPVLSLCRRQCVPACRRARHYSLRSVLSRFGAPVPPTAPAEPGPAAEWHGFARPDEYAWMQDPRRAACLREYLDAERRYADRAMRPTLRLQRALQKEMSRATEVDRPPPPVETRSGDHVYYVRSGADEAQLYCRRPVSGPGGEQVLLDAAAFAEAHGHDLQTLLVSDDHSAIGCLATRRDGAHAGTESGSLFLFSLSEDGATELQQTLEGVFSFVFGPGNTVYYTVLNGKLRAHKVRCHRAGQPQSQDVDIYTERDDECFVDITRTKDKRFHVVNSSTLDSSEVRVFSADGAAPPGLQLLRPRQRGVEYFVDHHGNEFVILTNSPPDDSARAPVACPLPFRLVRAPSSRPASESWTDMLHMPDGQRIEDVEIFRDYIMVSAKRHGRPEVIIHNRSSRENSRLPLPHSSGCVVRPEPNPQFDTSVVRLALSTPVHMGTVLEYDMGTLRQTRSWGATSLRIDAASYVVRHERVPVAQLQVPLTLVHHESVDLSTAPPTLVRVYGAYGVSLEPEFRLEDVPLLRRGWAIALAHVRGGGELGREWYAAGRGRNKINTVTDLLSCARLLLDRGWAAPERLAVTGVSAGGLAAGAALNMAPECFRAATLHVPFLDPLTAMLSPDLPLTGVETAEWGDPRASAADYAAIRAYAPYDCIVGPAATARRPAVLVTAGGRDQRVAAWQPAKWVARMRSRGGYSTPGARLVFVPRMDEGHFHSDGAGSIGAHSLRNAFLIAEVAAREGR</sequence>
<accession>A0A9W8HDX4</accession>
<dbReference type="SUPFAM" id="SSF50993">
    <property type="entry name" value="Peptidase/esterase 'gauge' domain"/>
    <property type="match status" value="1"/>
</dbReference>
<keyword evidence="2 6" id="KW-0645">Protease</keyword>
<keyword evidence="4 6" id="KW-0720">Serine protease</keyword>
<gene>
    <name evidence="10" type="ORF">H4R18_001803</name>
</gene>
<feature type="domain" description="Peptidase S9 prolyl oligopeptidase catalytic" evidence="8">
    <location>
        <begin position="516"/>
        <end position="727"/>
    </location>
</feature>
<dbReference type="Gene3D" id="3.40.50.1820">
    <property type="entry name" value="alpha/beta hydrolase"/>
    <property type="match status" value="1"/>
</dbReference>
<dbReference type="EMBL" id="JANBUL010000051">
    <property type="protein sequence ID" value="KAJ2783284.1"/>
    <property type="molecule type" value="Genomic_DNA"/>
</dbReference>
<feature type="region of interest" description="Disordered" evidence="7">
    <location>
        <begin position="101"/>
        <end position="120"/>
    </location>
</feature>
<dbReference type="InterPro" id="IPR001375">
    <property type="entry name" value="Peptidase_S9_cat"/>
</dbReference>
<dbReference type="SUPFAM" id="SSF53474">
    <property type="entry name" value="alpha/beta-Hydrolases"/>
    <property type="match status" value="1"/>
</dbReference>
<dbReference type="GO" id="GO:0004252">
    <property type="term" value="F:serine-type endopeptidase activity"/>
    <property type="evidence" value="ECO:0007669"/>
    <property type="project" value="UniProtKB-UniRule"/>
</dbReference>
<evidence type="ECO:0000256" key="7">
    <source>
        <dbReference type="SAM" id="MobiDB-lite"/>
    </source>
</evidence>
<dbReference type="PANTHER" id="PTHR11757:SF19">
    <property type="entry name" value="PROLYL ENDOPEPTIDASE-LIKE"/>
    <property type="match status" value="1"/>
</dbReference>
<protein>
    <recommendedName>
        <fullName evidence="6">Prolyl endopeptidase</fullName>
        <ecNumber evidence="6">3.4.21.-</ecNumber>
    </recommendedName>
</protein>
<dbReference type="Pfam" id="PF00326">
    <property type="entry name" value="Peptidase_S9"/>
    <property type="match status" value="1"/>
</dbReference>
<feature type="domain" description="Peptidase S9A N-terminal" evidence="9">
    <location>
        <begin position="42"/>
        <end position="446"/>
    </location>
</feature>
<comment type="caution">
    <text evidence="10">The sequence shown here is derived from an EMBL/GenBank/DDBJ whole genome shotgun (WGS) entry which is preliminary data.</text>
</comment>
<dbReference type="InterPro" id="IPR051543">
    <property type="entry name" value="Serine_Peptidase_S9A"/>
</dbReference>
<evidence type="ECO:0000259" key="8">
    <source>
        <dbReference type="Pfam" id="PF00326"/>
    </source>
</evidence>
<dbReference type="InterPro" id="IPR023302">
    <property type="entry name" value="Pept_S9A_N"/>
</dbReference>
<dbReference type="PANTHER" id="PTHR11757">
    <property type="entry name" value="PROTEASE FAMILY S9A OLIGOPEPTIDASE"/>
    <property type="match status" value="1"/>
</dbReference>
<comment type="similarity">
    <text evidence="1 6">Belongs to the peptidase S9A family.</text>
</comment>
<dbReference type="EC" id="3.4.21.-" evidence="6"/>
<dbReference type="Gene3D" id="2.130.10.120">
    <property type="entry name" value="Prolyl oligopeptidase, N-terminal domain"/>
    <property type="match status" value="1"/>
</dbReference>
<keyword evidence="11" id="KW-1185">Reference proteome</keyword>
<proteinExistence type="inferred from homology"/>
<evidence type="ECO:0000256" key="4">
    <source>
        <dbReference type="ARBA" id="ARBA00022825"/>
    </source>
</evidence>
<dbReference type="Proteomes" id="UP001140217">
    <property type="component" value="Unassembled WGS sequence"/>
</dbReference>
<reference evidence="10" key="1">
    <citation type="submission" date="2022-07" db="EMBL/GenBank/DDBJ databases">
        <title>Phylogenomic reconstructions and comparative analyses of Kickxellomycotina fungi.</title>
        <authorList>
            <person name="Reynolds N.K."/>
            <person name="Stajich J.E."/>
            <person name="Barry K."/>
            <person name="Grigoriev I.V."/>
            <person name="Crous P."/>
            <person name="Smith M.E."/>
        </authorList>
    </citation>
    <scope>NUCLEOTIDE SEQUENCE</scope>
    <source>
        <strain evidence="10">NBRC 105414</strain>
    </source>
</reference>
<evidence type="ECO:0000256" key="1">
    <source>
        <dbReference type="ARBA" id="ARBA00005228"/>
    </source>
</evidence>